<accession>Q1LBQ1</accession>
<evidence type="ECO:0000313" key="2">
    <source>
        <dbReference type="Proteomes" id="UP000002429"/>
    </source>
</evidence>
<dbReference type="KEGG" id="rme:Rmet_5566"/>
<reference evidence="2" key="1">
    <citation type="journal article" date="2010" name="PLoS ONE">
        <title>The complete genome sequence of Cupriavidus metallidurans strain CH34, a master survivalist in harsh and anthropogenic environments.</title>
        <authorList>
            <person name="Janssen P.J."/>
            <person name="Van Houdt R."/>
            <person name="Moors H."/>
            <person name="Monsieurs P."/>
            <person name="Morin N."/>
            <person name="Michaux A."/>
            <person name="Benotmane M.A."/>
            <person name="Leys N."/>
            <person name="Vallaeys T."/>
            <person name="Lapidus A."/>
            <person name="Monchy S."/>
            <person name="Medigue C."/>
            <person name="Taghavi S."/>
            <person name="McCorkle S."/>
            <person name="Dunn J."/>
            <person name="van der Lelie D."/>
            <person name="Mergeay M."/>
        </authorList>
    </citation>
    <scope>NUCLEOTIDE SEQUENCE [LARGE SCALE GENOMIC DNA]</scope>
    <source>
        <strain evidence="2">ATCC 43123 / DSM 2839 / NBRC 102507 / CH34</strain>
    </source>
</reference>
<keyword evidence="2" id="KW-1185">Reference proteome</keyword>
<proteinExistence type="predicted"/>
<organism evidence="1 2">
    <name type="scientific">Cupriavidus metallidurans (strain ATCC 43123 / DSM 2839 / NBRC 102507 / CH34)</name>
    <name type="common">Ralstonia metallidurans</name>
    <dbReference type="NCBI Taxonomy" id="266264"/>
    <lineage>
        <taxon>Bacteria</taxon>
        <taxon>Pseudomonadati</taxon>
        <taxon>Pseudomonadota</taxon>
        <taxon>Betaproteobacteria</taxon>
        <taxon>Burkholderiales</taxon>
        <taxon>Burkholderiaceae</taxon>
        <taxon>Cupriavidus</taxon>
    </lineage>
</organism>
<dbReference type="HOGENOM" id="CLU_1234187_0_0_4"/>
<geneLocation type="plasmid" evidence="1 2">
    <name>megaplasmid</name>
</geneLocation>
<keyword evidence="1" id="KW-0614">Plasmid</keyword>
<protein>
    <submittedName>
        <fullName evidence="1">Uncharacterized protein</fullName>
    </submittedName>
</protein>
<sequence length="224" mass="24756">MSANLPTLRKTMPAVAATEFPEFAYLVSDFGHFAPRGSEYGVQAPAGISIYTAIVRVPITASYVHCIPEDADIVGLKFEAIQGKYGRVLGIRFQFERLEVSVFAAMDDSAASSAVLDWRHSGIVPFIFGTQHGEVWRYHLKTCPFSEDDWAEASRVLLAPENQGQQPEKTWDDMCRLADEQTAVVPADAISEGEDVMHTLGFPHNRPLSFAGIFPIKQRHIGVC</sequence>
<name>Q1LBQ1_CUPMC</name>
<dbReference type="RefSeq" id="WP_011519975.1">
    <property type="nucleotide sequence ID" value="NC_007974.2"/>
</dbReference>
<dbReference type="AlphaFoldDB" id="Q1LBQ1"/>
<dbReference type="Proteomes" id="UP000002429">
    <property type="component" value="Plasmid megaplasmid"/>
</dbReference>
<evidence type="ECO:0000313" key="1">
    <source>
        <dbReference type="EMBL" id="ABF12425.1"/>
    </source>
</evidence>
<gene>
    <name evidence="1" type="ordered locus">Rmet_5566</name>
</gene>
<dbReference type="EMBL" id="CP000353">
    <property type="protein sequence ID" value="ABF12425.1"/>
    <property type="molecule type" value="Genomic_DNA"/>
</dbReference>